<feature type="compositionally biased region" description="Acidic residues" evidence="1">
    <location>
        <begin position="67"/>
        <end position="77"/>
    </location>
</feature>
<evidence type="ECO:0000256" key="1">
    <source>
        <dbReference type="SAM" id="MobiDB-lite"/>
    </source>
</evidence>
<reference evidence="2 3" key="1">
    <citation type="submission" date="2018-08" db="EMBL/GenBank/DDBJ databases">
        <title>Aphanomyces genome sequencing and annotation.</title>
        <authorList>
            <person name="Minardi D."/>
            <person name="Oidtmann B."/>
            <person name="Van Der Giezen M."/>
            <person name="Studholme D.J."/>
        </authorList>
    </citation>
    <scope>NUCLEOTIDE SEQUENCE [LARGE SCALE GENOMIC DNA]</scope>
    <source>
        <strain evidence="2 3">Yx</strain>
    </source>
</reference>
<protein>
    <recommendedName>
        <fullName evidence="4">DUF4604 domain-containing protein</fullName>
    </recommendedName>
</protein>
<evidence type="ECO:0008006" key="4">
    <source>
        <dbReference type="Google" id="ProtNLM"/>
    </source>
</evidence>
<dbReference type="AlphaFoldDB" id="A0A397B5Q0"/>
<sequence>MADNSWREHSSFQNIAEGGGKGEPKGRAGSGPQFNRVIPKFLQKYHTPESLDHEANLALKRPTERGAEDDDDDDELDDVQKEALEAYKVEQDKDIKQVEVEEVAVDAAVEPEPSRPEKRKAMTFSSASKQAASTTKDAHADHPAKKRKAVNNKKLLSFSMDDD</sequence>
<accession>A0A397B5Q0</accession>
<name>A0A397B5Q0_APHAT</name>
<proteinExistence type="predicted"/>
<dbReference type="Proteomes" id="UP000266239">
    <property type="component" value="Unassembled WGS sequence"/>
</dbReference>
<feature type="region of interest" description="Disordered" evidence="1">
    <location>
        <begin position="107"/>
        <end position="163"/>
    </location>
</feature>
<feature type="region of interest" description="Disordered" evidence="1">
    <location>
        <begin position="1"/>
        <end position="80"/>
    </location>
</feature>
<organism evidence="2 3">
    <name type="scientific">Aphanomyces astaci</name>
    <name type="common">Crayfish plague agent</name>
    <dbReference type="NCBI Taxonomy" id="112090"/>
    <lineage>
        <taxon>Eukaryota</taxon>
        <taxon>Sar</taxon>
        <taxon>Stramenopiles</taxon>
        <taxon>Oomycota</taxon>
        <taxon>Saprolegniomycetes</taxon>
        <taxon>Saprolegniales</taxon>
        <taxon>Verrucalvaceae</taxon>
        <taxon>Aphanomyces</taxon>
    </lineage>
</organism>
<evidence type="ECO:0000313" key="3">
    <source>
        <dbReference type="Proteomes" id="UP000266239"/>
    </source>
</evidence>
<dbReference type="VEuPathDB" id="FungiDB:H257_02650"/>
<gene>
    <name evidence="2" type="ORF">DYB25_012081</name>
</gene>
<feature type="compositionally biased region" description="Basic and acidic residues" evidence="1">
    <location>
        <begin position="1"/>
        <end position="10"/>
    </location>
</feature>
<evidence type="ECO:0000313" key="2">
    <source>
        <dbReference type="EMBL" id="RHY14485.1"/>
    </source>
</evidence>
<comment type="caution">
    <text evidence="2">The sequence shown here is derived from an EMBL/GenBank/DDBJ whole genome shotgun (WGS) entry which is preliminary data.</text>
</comment>
<dbReference type="EMBL" id="QUTA01005703">
    <property type="protein sequence ID" value="RHY14485.1"/>
    <property type="molecule type" value="Genomic_DNA"/>
</dbReference>
<feature type="compositionally biased region" description="Low complexity" evidence="1">
    <location>
        <begin position="125"/>
        <end position="135"/>
    </location>
</feature>
<feature type="compositionally biased region" description="Basic and acidic residues" evidence="1">
    <location>
        <begin position="46"/>
        <end position="66"/>
    </location>
</feature>